<dbReference type="AlphaFoldDB" id="A7LBN0"/>
<feature type="chain" id="PRO_5002712351" evidence="2">
    <location>
        <begin position="17"/>
        <end position="154"/>
    </location>
</feature>
<feature type="signal peptide" evidence="2">
    <location>
        <begin position="1"/>
        <end position="16"/>
    </location>
</feature>
<sequence length="154" mass="17017">MILWALCSLLVYSVLGIEFSDLKGECPGPQPNPGKPVQSCDYYCRSGDGYVTGHFESGTRCEYDGQLGMCLEVEGVTSCHSPEDPLVQNWNKDETSTAKPPAVKPTKKNPKPPGKNRTSKTKPPKFKPTKSKKTKATKKTKKTRKPATTVKIEW</sequence>
<proteinExistence type="evidence at transcript level"/>
<protein>
    <submittedName>
        <fullName evidence="3">p18</fullName>
    </submittedName>
</protein>
<feature type="compositionally biased region" description="Basic residues" evidence="1">
    <location>
        <begin position="117"/>
        <end position="145"/>
    </location>
</feature>
<gene>
    <name evidence="3" type="primary">P18</name>
</gene>
<organism evidence="3">
    <name type="scientific">Hyalomma asiaticum</name>
    <name type="common">Tick</name>
    <dbReference type="NCBI Taxonomy" id="266040"/>
    <lineage>
        <taxon>Eukaryota</taxon>
        <taxon>Metazoa</taxon>
        <taxon>Ecdysozoa</taxon>
        <taxon>Arthropoda</taxon>
        <taxon>Chelicerata</taxon>
        <taxon>Arachnida</taxon>
        <taxon>Acari</taxon>
        <taxon>Parasitiformes</taxon>
        <taxon>Ixodida</taxon>
        <taxon>Ixodoidea</taxon>
        <taxon>Ixodidae</taxon>
        <taxon>Hyalomminae</taxon>
        <taxon>Hyalomma</taxon>
    </lineage>
</organism>
<feature type="region of interest" description="Disordered" evidence="1">
    <location>
        <begin position="82"/>
        <end position="154"/>
    </location>
</feature>
<reference evidence="3" key="1">
    <citation type="submission" date="2007-06" db="EMBL/GenBank/DDBJ databases">
        <title>Identification of a Hyalomma asiaticum tick P18 protein from the salivary glands.</title>
        <authorList>
            <person name="Zhou J."/>
            <person name="Wang Y."/>
            <person name="Zhou Y."/>
        </authorList>
    </citation>
    <scope>NUCLEOTIDE SEQUENCE</scope>
</reference>
<dbReference type="EMBL" id="EU000252">
    <property type="protein sequence ID" value="ABS19614.1"/>
    <property type="molecule type" value="mRNA"/>
</dbReference>
<evidence type="ECO:0000256" key="2">
    <source>
        <dbReference type="SAM" id="SignalP"/>
    </source>
</evidence>
<evidence type="ECO:0000313" key="3">
    <source>
        <dbReference type="EMBL" id="ABS19614.1"/>
    </source>
</evidence>
<accession>A7LBN0</accession>
<evidence type="ECO:0000256" key="1">
    <source>
        <dbReference type="SAM" id="MobiDB-lite"/>
    </source>
</evidence>
<name>A7LBN0_HYAAI</name>
<keyword evidence="2" id="KW-0732">Signal</keyword>